<organism evidence="3">
    <name type="scientific">Amphimedon queenslandica</name>
    <name type="common">Sponge</name>
    <dbReference type="NCBI Taxonomy" id="400682"/>
    <lineage>
        <taxon>Eukaryota</taxon>
        <taxon>Metazoa</taxon>
        <taxon>Porifera</taxon>
        <taxon>Demospongiae</taxon>
        <taxon>Heteroscleromorpha</taxon>
        <taxon>Haplosclerida</taxon>
        <taxon>Niphatidae</taxon>
        <taxon>Amphimedon</taxon>
    </lineage>
</organism>
<dbReference type="EnsemblMetazoa" id="Aqu2.1.00635_001">
    <property type="protein sequence ID" value="Aqu2.1.00635_001"/>
    <property type="gene ID" value="Aqu2.1.00635"/>
</dbReference>
<sequence>MISRDIITRGFSLCDYDMSSSLSVSSSSVVFPTVSVDSVSSLSYDTTAFSPFTSVILTPTVTHEPFSNTFPGYSWAIIVTGFILIALVGVLIFLTLCFTIKKRKLVKGMIQINPEPKSKVHLLSAKSDAVSPTDSIAPPQSFSTQQLSIPLSTLTSSSNNGSPVLTKSETVA</sequence>
<reference evidence="3" key="2">
    <citation type="submission" date="2017-05" db="UniProtKB">
        <authorList>
            <consortium name="EnsemblMetazoa"/>
        </authorList>
    </citation>
    <scope>IDENTIFICATION</scope>
</reference>
<keyword evidence="4" id="KW-1185">Reference proteome</keyword>
<dbReference type="AlphaFoldDB" id="A0A1X7SF04"/>
<feature type="compositionally biased region" description="Low complexity" evidence="1">
    <location>
        <begin position="152"/>
        <end position="163"/>
    </location>
</feature>
<dbReference type="InParanoid" id="A0A1X7SF04"/>
<dbReference type="KEGG" id="aqu:109593483"/>
<feature type="region of interest" description="Disordered" evidence="1">
    <location>
        <begin position="152"/>
        <end position="172"/>
    </location>
</feature>
<dbReference type="Proteomes" id="UP000007879">
    <property type="component" value="Unassembled WGS sequence"/>
</dbReference>
<accession>A0A1X7SF04</accession>
<evidence type="ECO:0000313" key="4">
    <source>
        <dbReference type="Proteomes" id="UP000007879"/>
    </source>
</evidence>
<keyword evidence="2" id="KW-1133">Transmembrane helix</keyword>
<name>A0A1X7SF04_AMPQE</name>
<evidence type="ECO:0000256" key="1">
    <source>
        <dbReference type="SAM" id="MobiDB-lite"/>
    </source>
</evidence>
<reference evidence="4" key="1">
    <citation type="journal article" date="2010" name="Nature">
        <title>The Amphimedon queenslandica genome and the evolution of animal complexity.</title>
        <authorList>
            <person name="Srivastava M."/>
            <person name="Simakov O."/>
            <person name="Chapman J."/>
            <person name="Fahey B."/>
            <person name="Gauthier M.E."/>
            <person name="Mitros T."/>
            <person name="Richards G.S."/>
            <person name="Conaco C."/>
            <person name="Dacre M."/>
            <person name="Hellsten U."/>
            <person name="Larroux C."/>
            <person name="Putnam N.H."/>
            <person name="Stanke M."/>
            <person name="Adamska M."/>
            <person name="Darling A."/>
            <person name="Degnan S.M."/>
            <person name="Oakley T.H."/>
            <person name="Plachetzki D.C."/>
            <person name="Zhai Y."/>
            <person name="Adamski M."/>
            <person name="Calcino A."/>
            <person name="Cummins S.F."/>
            <person name="Goodstein D.M."/>
            <person name="Harris C."/>
            <person name="Jackson D.J."/>
            <person name="Leys S.P."/>
            <person name="Shu S."/>
            <person name="Woodcroft B.J."/>
            <person name="Vervoort M."/>
            <person name="Kosik K.S."/>
            <person name="Manning G."/>
            <person name="Degnan B.M."/>
            <person name="Rokhsar D.S."/>
        </authorList>
    </citation>
    <scope>NUCLEOTIDE SEQUENCE [LARGE SCALE GENOMIC DNA]</scope>
</reference>
<keyword evidence="2" id="KW-0472">Membrane</keyword>
<feature type="transmembrane region" description="Helical" evidence="2">
    <location>
        <begin position="73"/>
        <end position="100"/>
    </location>
</feature>
<keyword evidence="2" id="KW-0812">Transmembrane</keyword>
<dbReference type="EnsemblMetazoa" id="XM_020008544.1">
    <property type="protein sequence ID" value="XP_019864103.1"/>
    <property type="gene ID" value="LOC109593483"/>
</dbReference>
<protein>
    <submittedName>
        <fullName evidence="3">Uncharacterized protein</fullName>
    </submittedName>
</protein>
<gene>
    <name evidence="3" type="primary">109593483</name>
</gene>
<evidence type="ECO:0000256" key="2">
    <source>
        <dbReference type="SAM" id="Phobius"/>
    </source>
</evidence>
<proteinExistence type="predicted"/>
<evidence type="ECO:0000313" key="3">
    <source>
        <dbReference type="EnsemblMetazoa" id="Aqu2.1.00635_001"/>
    </source>
</evidence>